<evidence type="ECO:0000256" key="1">
    <source>
        <dbReference type="SAM" id="Phobius"/>
    </source>
</evidence>
<sequence>MESNYQCKNCGHSYSGNFCNYCGQKRIAERWTLKKLINNAATAIFNLEKGFFYTFKKLLIQPGKVIQEYLEGNTVNYANPFRYALIGIAINVFCMLTFGVWDFQVEAMVEIYKDLGIIQTPEKEVEMRGYFKFATKFMNLLPFLLVPFISLSSKIFLERHKLYYAEHFIMNTFMLGQSTIYGALNAIVFYFIPEFFGLMLVLGFSIAAFIYSQIFRDMFGKKQIIGFLLGLVIYCFGFFFFGIFMSIISIIVVIGALIYKALT</sequence>
<feature type="transmembrane region" description="Helical" evidence="1">
    <location>
        <begin position="137"/>
        <end position="157"/>
    </location>
</feature>
<organism evidence="2 3">
    <name type="scientific">Aquimarina spongiae</name>
    <dbReference type="NCBI Taxonomy" id="570521"/>
    <lineage>
        <taxon>Bacteria</taxon>
        <taxon>Pseudomonadati</taxon>
        <taxon>Bacteroidota</taxon>
        <taxon>Flavobacteriia</taxon>
        <taxon>Flavobacteriales</taxon>
        <taxon>Flavobacteriaceae</taxon>
        <taxon>Aquimarina</taxon>
    </lineage>
</organism>
<keyword evidence="1" id="KW-0812">Transmembrane</keyword>
<dbReference type="Pfam" id="PF12412">
    <property type="entry name" value="DUF3667"/>
    <property type="match status" value="1"/>
</dbReference>
<dbReference type="OrthoDB" id="1143019at2"/>
<reference evidence="3" key="1">
    <citation type="submission" date="2016-11" db="EMBL/GenBank/DDBJ databases">
        <authorList>
            <person name="Varghese N."/>
            <person name="Submissions S."/>
        </authorList>
    </citation>
    <scope>NUCLEOTIDE SEQUENCE [LARGE SCALE GENOMIC DNA]</scope>
    <source>
        <strain evidence="3">DSM 22623</strain>
    </source>
</reference>
<feature type="transmembrane region" description="Helical" evidence="1">
    <location>
        <begin position="198"/>
        <end position="215"/>
    </location>
</feature>
<evidence type="ECO:0008006" key="4">
    <source>
        <dbReference type="Google" id="ProtNLM"/>
    </source>
</evidence>
<dbReference type="AlphaFoldDB" id="A0A1M6E2H4"/>
<dbReference type="RefSeq" id="WP_073315535.1">
    <property type="nucleotide sequence ID" value="NZ_FQYP01000003.1"/>
</dbReference>
<keyword evidence="1" id="KW-0472">Membrane</keyword>
<keyword evidence="3" id="KW-1185">Reference proteome</keyword>
<accession>A0A1M6E2H4</accession>
<proteinExistence type="predicted"/>
<evidence type="ECO:0000313" key="3">
    <source>
        <dbReference type="Proteomes" id="UP000184432"/>
    </source>
</evidence>
<evidence type="ECO:0000313" key="2">
    <source>
        <dbReference type="EMBL" id="SHI79744.1"/>
    </source>
</evidence>
<protein>
    <recommendedName>
        <fullName evidence="4">DUF3667 domain-containing protein</fullName>
    </recommendedName>
</protein>
<dbReference type="Proteomes" id="UP000184432">
    <property type="component" value="Unassembled WGS sequence"/>
</dbReference>
<dbReference type="STRING" id="570521.SAMN04488508_103177"/>
<keyword evidence="1" id="KW-1133">Transmembrane helix</keyword>
<feature type="transmembrane region" description="Helical" evidence="1">
    <location>
        <begin position="169"/>
        <end position="192"/>
    </location>
</feature>
<gene>
    <name evidence="2" type="ORF">SAMN04488508_103177</name>
</gene>
<dbReference type="InterPro" id="IPR022134">
    <property type="entry name" value="DUF3667"/>
</dbReference>
<feature type="transmembrane region" description="Helical" evidence="1">
    <location>
        <begin position="227"/>
        <end position="259"/>
    </location>
</feature>
<dbReference type="EMBL" id="FQYP01000003">
    <property type="protein sequence ID" value="SHI79744.1"/>
    <property type="molecule type" value="Genomic_DNA"/>
</dbReference>
<name>A0A1M6E2H4_9FLAO</name>
<feature type="transmembrane region" description="Helical" evidence="1">
    <location>
        <begin position="83"/>
        <end position="101"/>
    </location>
</feature>